<sequence>MVTNIVAINIDAYKFFAKEGVYMSDNIKYSIVVPVYNEELLIEESYRRLKKVMDSTGESYELIFVNDGSHDKSAEILANICENDNNVKLISFSRNFGHQTAITAGMDNAKGDAVVVIDADLQDPPEVILKMIEKWKEGYDVVYGKRAERKGESFFKLFTARVFYRLLKSLTNVDIPVDTGDFRLIDRKVCDVMDSMTSIKEKNRYIRGLVSWVGFKQIGVEYVRDPRFAGETKYTLKKMLKLAMDGITSFSYAPLKLPLYIGIFLTAASVIYFIVELILRIVGIKISIVNTVIAVNILLSSINFVVLGAFGEYIGRIYDEVRDRPLYIITKKVGFDDEDGKTR</sequence>
<dbReference type="SUPFAM" id="SSF53448">
    <property type="entry name" value="Nucleotide-diphospho-sugar transferases"/>
    <property type="match status" value="1"/>
</dbReference>
<feature type="transmembrane region" description="Helical" evidence="9">
    <location>
        <begin position="287"/>
        <end position="310"/>
    </location>
</feature>
<keyword evidence="2" id="KW-1003">Cell membrane</keyword>
<dbReference type="InterPro" id="IPR050256">
    <property type="entry name" value="Glycosyltransferase_2"/>
</dbReference>
<feature type="transmembrane region" description="Helical" evidence="9">
    <location>
        <begin position="257"/>
        <end position="275"/>
    </location>
</feature>
<dbReference type="Pfam" id="PF00535">
    <property type="entry name" value="Glycos_transf_2"/>
    <property type="match status" value="1"/>
</dbReference>
<evidence type="ECO:0000256" key="1">
    <source>
        <dbReference type="ARBA" id="ARBA00004651"/>
    </source>
</evidence>
<proteinExistence type="inferred from homology"/>
<gene>
    <name evidence="11" type="ORF">Thert_01148</name>
</gene>
<reference evidence="11 12" key="1">
    <citation type="submission" date="2016-08" db="EMBL/GenBank/DDBJ databases">
        <title>A novel genetic cassette of butanologenic Thermoanaerobacterium thermosaccharolyticum that directly convert cellulose to butanol.</title>
        <authorList>
            <person name="Li T."/>
            <person name="He J."/>
        </authorList>
    </citation>
    <scope>NUCLEOTIDE SEQUENCE [LARGE SCALE GENOMIC DNA]</scope>
    <source>
        <strain evidence="11 12">TG57</strain>
    </source>
</reference>
<keyword evidence="7 9" id="KW-0472">Membrane</keyword>
<dbReference type="CDD" id="cd04187">
    <property type="entry name" value="DPM1_like_bac"/>
    <property type="match status" value="1"/>
</dbReference>
<dbReference type="AlphaFoldDB" id="A0A223HXP7"/>
<evidence type="ECO:0000256" key="9">
    <source>
        <dbReference type="SAM" id="Phobius"/>
    </source>
</evidence>
<protein>
    <submittedName>
        <fullName evidence="11">Glycosyltransferase</fullName>
    </submittedName>
</protein>
<accession>A0A223HXP7</accession>
<dbReference type="InterPro" id="IPR029044">
    <property type="entry name" value="Nucleotide-diphossugar_trans"/>
</dbReference>
<evidence type="ECO:0000256" key="7">
    <source>
        <dbReference type="ARBA" id="ARBA00023136"/>
    </source>
</evidence>
<dbReference type="Proteomes" id="UP000214975">
    <property type="component" value="Chromosome"/>
</dbReference>
<dbReference type="GO" id="GO:0005886">
    <property type="term" value="C:plasma membrane"/>
    <property type="evidence" value="ECO:0007669"/>
    <property type="project" value="UniProtKB-SubCell"/>
</dbReference>
<organism evidence="11 12">
    <name type="scientific">Thermoanaerobacterium thermosaccharolyticum</name>
    <name type="common">Clostridium thermosaccharolyticum</name>
    <dbReference type="NCBI Taxonomy" id="1517"/>
    <lineage>
        <taxon>Bacteria</taxon>
        <taxon>Bacillati</taxon>
        <taxon>Bacillota</taxon>
        <taxon>Clostridia</taxon>
        <taxon>Thermoanaerobacterales</taxon>
        <taxon>Thermoanaerobacteraceae</taxon>
        <taxon>Thermoanaerobacterium</taxon>
    </lineage>
</organism>
<comment type="subcellular location">
    <subcellularLocation>
        <location evidence="1">Cell membrane</location>
        <topology evidence="1">Multi-pass membrane protein</topology>
    </subcellularLocation>
</comment>
<feature type="domain" description="Glycosyltransferase 2-like" evidence="10">
    <location>
        <begin position="30"/>
        <end position="190"/>
    </location>
</feature>
<evidence type="ECO:0000256" key="5">
    <source>
        <dbReference type="ARBA" id="ARBA00022692"/>
    </source>
</evidence>
<evidence type="ECO:0000313" key="12">
    <source>
        <dbReference type="Proteomes" id="UP000214975"/>
    </source>
</evidence>
<dbReference type="GO" id="GO:0016757">
    <property type="term" value="F:glycosyltransferase activity"/>
    <property type="evidence" value="ECO:0007669"/>
    <property type="project" value="UniProtKB-KW"/>
</dbReference>
<name>A0A223HXP7_THETR</name>
<evidence type="ECO:0000313" key="11">
    <source>
        <dbReference type="EMBL" id="AST57248.1"/>
    </source>
</evidence>
<dbReference type="PANTHER" id="PTHR48090:SF1">
    <property type="entry name" value="PROPHAGE BACTOPRENOL GLUCOSYL TRANSFERASE HOMOLOG"/>
    <property type="match status" value="1"/>
</dbReference>
<keyword evidence="5 9" id="KW-0812">Transmembrane</keyword>
<dbReference type="EMBL" id="CP016893">
    <property type="protein sequence ID" value="AST57248.1"/>
    <property type="molecule type" value="Genomic_DNA"/>
</dbReference>
<evidence type="ECO:0000259" key="10">
    <source>
        <dbReference type="Pfam" id="PF00535"/>
    </source>
</evidence>
<dbReference type="InterPro" id="IPR001173">
    <property type="entry name" value="Glyco_trans_2-like"/>
</dbReference>
<evidence type="ECO:0000256" key="4">
    <source>
        <dbReference type="ARBA" id="ARBA00022679"/>
    </source>
</evidence>
<evidence type="ECO:0000256" key="8">
    <source>
        <dbReference type="ARBA" id="ARBA00038152"/>
    </source>
</evidence>
<keyword evidence="3" id="KW-0328">Glycosyltransferase</keyword>
<evidence type="ECO:0000256" key="6">
    <source>
        <dbReference type="ARBA" id="ARBA00022989"/>
    </source>
</evidence>
<dbReference type="PANTHER" id="PTHR48090">
    <property type="entry name" value="UNDECAPRENYL-PHOSPHATE 4-DEOXY-4-FORMAMIDO-L-ARABINOSE TRANSFERASE-RELATED"/>
    <property type="match status" value="1"/>
</dbReference>
<evidence type="ECO:0000256" key="3">
    <source>
        <dbReference type="ARBA" id="ARBA00022676"/>
    </source>
</evidence>
<dbReference type="Gene3D" id="3.90.550.10">
    <property type="entry name" value="Spore Coat Polysaccharide Biosynthesis Protein SpsA, Chain A"/>
    <property type="match status" value="1"/>
</dbReference>
<keyword evidence="4 11" id="KW-0808">Transferase</keyword>
<keyword evidence="6 9" id="KW-1133">Transmembrane helix</keyword>
<dbReference type="FunFam" id="3.90.550.10:FF:000079">
    <property type="entry name" value="Probable glycosyl transferase"/>
    <property type="match status" value="1"/>
</dbReference>
<evidence type="ECO:0000256" key="2">
    <source>
        <dbReference type="ARBA" id="ARBA00022475"/>
    </source>
</evidence>
<comment type="similarity">
    <text evidence="8">Belongs to the glycosyltransferase 2 family. GtrB subfamily.</text>
</comment>